<feature type="domain" description="Reductase C-terminal" evidence="6">
    <location>
        <begin position="323"/>
        <end position="399"/>
    </location>
</feature>
<reference evidence="7" key="1">
    <citation type="journal article" date="2014" name="Genome Announc.">
        <title>Draft Genome Sequence of Mycobacterium triplex DSM 44626.</title>
        <authorList>
            <person name="Sassi M."/>
            <person name="Croce O."/>
            <person name="Robert C."/>
            <person name="Raoult D."/>
            <person name="Drancourt M."/>
        </authorList>
    </citation>
    <scope>NUCLEOTIDE SEQUENCE [LARGE SCALE GENOMIC DNA]</scope>
    <source>
        <strain evidence="7">DSM 44626</strain>
    </source>
</reference>
<dbReference type="PANTHER" id="PTHR43557:SF2">
    <property type="entry name" value="RIESKE DOMAIN-CONTAINING PROTEIN-RELATED"/>
    <property type="match status" value="1"/>
</dbReference>
<reference evidence="8 9" key="3">
    <citation type="submission" date="2016-01" db="EMBL/GenBank/DDBJ databases">
        <title>The new phylogeny of the genus Mycobacterium.</title>
        <authorList>
            <person name="Tarcisio F."/>
            <person name="Conor M."/>
            <person name="Antonella G."/>
            <person name="Elisabetta G."/>
            <person name="Giulia F.S."/>
            <person name="Sara T."/>
            <person name="Anna F."/>
            <person name="Clotilde B."/>
            <person name="Roberto B."/>
            <person name="Veronica D.S."/>
            <person name="Fabio R."/>
            <person name="Monica P."/>
            <person name="Olivier J."/>
            <person name="Enrico T."/>
            <person name="Nicola S."/>
        </authorList>
    </citation>
    <scope>NUCLEOTIDE SEQUENCE [LARGE SCALE GENOMIC DNA]</scope>
    <source>
        <strain evidence="8 9">DSM 44626</strain>
    </source>
</reference>
<dbReference type="HOGENOM" id="CLU_003291_4_0_11"/>
<dbReference type="OrthoDB" id="4213189at2"/>
<keyword evidence="9" id="KW-1185">Reference proteome</keyword>
<dbReference type="SUPFAM" id="SSF55424">
    <property type="entry name" value="FAD/NAD-linked reductases, dimerisation (C-terminal) domain"/>
    <property type="match status" value="1"/>
</dbReference>
<dbReference type="STRING" id="47839.BN973_01498"/>
<keyword evidence="3" id="KW-0274">FAD</keyword>
<evidence type="ECO:0000256" key="4">
    <source>
        <dbReference type="ARBA" id="ARBA00023002"/>
    </source>
</evidence>
<dbReference type="EMBL" id="HG964446">
    <property type="protein sequence ID" value="CDO87147.1"/>
    <property type="molecule type" value="Genomic_DNA"/>
</dbReference>
<dbReference type="GO" id="GO:0016651">
    <property type="term" value="F:oxidoreductase activity, acting on NAD(P)H"/>
    <property type="evidence" value="ECO:0007669"/>
    <property type="project" value="TreeGrafter"/>
</dbReference>
<keyword evidence="2" id="KW-0285">Flavoprotein</keyword>
<dbReference type="Proteomes" id="UP000193710">
    <property type="component" value="Unassembled WGS sequence"/>
</dbReference>
<evidence type="ECO:0000256" key="1">
    <source>
        <dbReference type="ARBA" id="ARBA00001974"/>
    </source>
</evidence>
<dbReference type="PRINTS" id="PR00411">
    <property type="entry name" value="PNDRDTASEI"/>
</dbReference>
<dbReference type="PANTHER" id="PTHR43557">
    <property type="entry name" value="APOPTOSIS-INDUCING FACTOR 1"/>
    <property type="match status" value="1"/>
</dbReference>
<dbReference type="Gene3D" id="3.30.390.30">
    <property type="match status" value="1"/>
</dbReference>
<dbReference type="InterPro" id="IPR028202">
    <property type="entry name" value="Reductase_C"/>
</dbReference>
<dbReference type="Proteomes" id="UP000028880">
    <property type="component" value="Unassembled WGS sequence"/>
</dbReference>
<evidence type="ECO:0000256" key="2">
    <source>
        <dbReference type="ARBA" id="ARBA00022630"/>
    </source>
</evidence>
<protein>
    <submittedName>
        <fullName evidence="7">NAD(P)H-nitrite reductase</fullName>
    </submittedName>
</protein>
<dbReference type="SUPFAM" id="SSF51905">
    <property type="entry name" value="FAD/NAD(P)-binding domain"/>
    <property type="match status" value="2"/>
</dbReference>
<dbReference type="Gene3D" id="3.50.50.60">
    <property type="entry name" value="FAD/NAD(P)-binding domain"/>
    <property type="match status" value="2"/>
</dbReference>
<comment type="cofactor">
    <cofactor evidence="1">
        <name>FAD</name>
        <dbReference type="ChEBI" id="CHEBI:57692"/>
    </cofactor>
</comment>
<dbReference type="eggNOG" id="COG0446">
    <property type="taxonomic scope" value="Bacteria"/>
</dbReference>
<evidence type="ECO:0000259" key="6">
    <source>
        <dbReference type="Pfam" id="PF14759"/>
    </source>
</evidence>
<evidence type="ECO:0000256" key="3">
    <source>
        <dbReference type="ARBA" id="ARBA00022827"/>
    </source>
</evidence>
<evidence type="ECO:0000313" key="7">
    <source>
        <dbReference type="EMBL" id="CDO87147.1"/>
    </source>
</evidence>
<evidence type="ECO:0000313" key="9">
    <source>
        <dbReference type="Proteomes" id="UP000193710"/>
    </source>
</evidence>
<dbReference type="Pfam" id="PF14759">
    <property type="entry name" value="Reductase_C"/>
    <property type="match status" value="1"/>
</dbReference>
<dbReference type="GO" id="GO:0005737">
    <property type="term" value="C:cytoplasm"/>
    <property type="evidence" value="ECO:0007669"/>
    <property type="project" value="TreeGrafter"/>
</dbReference>
<accession>A0A024JUY2</accession>
<dbReference type="EMBL" id="LQPY01000026">
    <property type="protein sequence ID" value="ORX02458.1"/>
    <property type="molecule type" value="Genomic_DNA"/>
</dbReference>
<organism evidence="7">
    <name type="scientific">Mycobacterium triplex</name>
    <dbReference type="NCBI Taxonomy" id="47839"/>
    <lineage>
        <taxon>Bacteria</taxon>
        <taxon>Bacillati</taxon>
        <taxon>Actinomycetota</taxon>
        <taxon>Actinomycetes</taxon>
        <taxon>Mycobacteriales</taxon>
        <taxon>Mycobacteriaceae</taxon>
        <taxon>Mycobacterium</taxon>
        <taxon>Mycobacterium simiae complex</taxon>
    </lineage>
</organism>
<dbReference type="PRINTS" id="PR00368">
    <property type="entry name" value="FADPNR"/>
</dbReference>
<feature type="domain" description="FAD/NAD(P)-binding" evidence="5">
    <location>
        <begin position="6"/>
        <end position="303"/>
    </location>
</feature>
<dbReference type="InterPro" id="IPR016156">
    <property type="entry name" value="FAD/NAD-linked_Rdtase_dimer_sf"/>
</dbReference>
<evidence type="ECO:0000313" key="8">
    <source>
        <dbReference type="EMBL" id="ORX02458.1"/>
    </source>
</evidence>
<sequence>MTRSARYLIIGGGLAAASAVDTLTRKAPGSVAMVCAENHLPYARPPLSKAVLSGDAEPSSVYLKQTDYYRDKGIEIVLGDAATGLDTDNRVVTLSSGTQFAYQKALVATGVTPAPLDIPGFSLDGVHTLRCLDDALSLREGIDASATVVVIGGGFIGCEVAATAISLGADVHVVERDSFLMERVVGPDVGAILTESHRLAGVKTHLGATAVEICGDSSVRAVRLDSGATIACDIAVVGVGSRTDTSWLYGTNVELSHGGIVVDAHCRTSDPHVFAAGDVAAMYSPLLGRHVRVEHESNAQHQGAVAARNMLGGSTVCDSLPFVWSKQLDLDMWCVGDIRGHDGVELAGDVAGRKFVAVYSAQGTAIGVFGVNSKALGTARKLLRTEAGRFAAGDLLDAAAR</sequence>
<dbReference type="Pfam" id="PF07992">
    <property type="entry name" value="Pyr_redox_2"/>
    <property type="match status" value="1"/>
</dbReference>
<keyword evidence="4" id="KW-0560">Oxidoreductase</keyword>
<evidence type="ECO:0000259" key="5">
    <source>
        <dbReference type="Pfam" id="PF07992"/>
    </source>
</evidence>
<dbReference type="InterPro" id="IPR050446">
    <property type="entry name" value="FAD-oxidoreductase/Apoptosis"/>
</dbReference>
<dbReference type="InterPro" id="IPR036188">
    <property type="entry name" value="FAD/NAD-bd_sf"/>
</dbReference>
<name>A0A024JUY2_9MYCO</name>
<gene>
    <name evidence="8" type="ORF">AWC29_19560</name>
    <name evidence="7" type="ORF">BN973_01498</name>
</gene>
<proteinExistence type="predicted"/>
<dbReference type="InterPro" id="IPR023753">
    <property type="entry name" value="FAD/NAD-binding_dom"/>
</dbReference>
<dbReference type="RefSeq" id="WP_036466908.1">
    <property type="nucleotide sequence ID" value="NZ_HG964446.1"/>
</dbReference>
<reference evidence="7" key="2">
    <citation type="submission" date="2014-04" db="EMBL/GenBank/DDBJ databases">
        <authorList>
            <person name="Xu Y.W."/>
            <person name="Yang Q."/>
        </authorList>
    </citation>
    <scope>NUCLEOTIDE SEQUENCE</scope>
    <source>
        <strain evidence="7">DSM 44626</strain>
    </source>
</reference>
<dbReference type="AlphaFoldDB" id="A0A024JUY2"/>